<evidence type="ECO:0000256" key="2">
    <source>
        <dbReference type="SAM" id="MobiDB-lite"/>
    </source>
</evidence>
<feature type="region of interest" description="Disordered" evidence="2">
    <location>
        <begin position="758"/>
        <end position="783"/>
    </location>
</feature>
<feature type="region of interest" description="Disordered" evidence="2">
    <location>
        <begin position="1096"/>
        <end position="1115"/>
    </location>
</feature>
<sequence>MQAEPLHFHEVAAVAAAVPAVWCTALLALHLSNKIPTFGSAIPDNQQEGFWGTLPSAWDHPEPNYLVSGVVGEFWSVLTTIPVAGALLLYLGLRFGYGSKVMAIYAVTCCMYSLAFTAHLTLQMHIFSTTVIAVMSNALLTFVMFSHVVHRALESVLLRGAIVIAAETVLVTTVATLPYRLEHGGVWTLFIVQAPGVFLATALAGIMARTSHRAAEKATYGLVTTAGSLLSSAMVLSLVECLVGFEWGFIERFWGFPWLHIAIHMLEQVGIYVFGVGVAALEALLLRPDAFKGAEVRYLGWFVYLYYPGKSEPLTGLLKNAGDVVKHGASLQATVAMTASGQAGQATAADPNATRPIELYVRKASTDTSTWVREIDIPGEASSANVTVVRLTGERYGKADRAVREYMDMRRCRSTGELVYSPAPDGAEREETLTVGELKEEIERCQDVPAYQQAGSDLAELVCGSEVLDDNACLRQVAKSHDVELQLVIQDRRCGIHLGKLVDGAYCSSGCYGTVDGAFLMKGANEYVKWPIQLPGNFSVHTRVAHSELTAVLFVFWDTAPKGARHPYFQSHQMDCDGSWLDQIGFAPRLHFLDHSSLAVEEASGVPCSSLDVRCDLCQVVNRQGSHILKSGAHWGSAVLFPGEVMECLGGPAALPPGSIWSLRPQEWCGEWHDVSLERHSGQLTVTVDGKTAMTASNHATLGQILAWFCGLRRQKADNWTQFAVELAPTVEALCGALLVCHMQLECLEATQIPRNGNEAADVPARGLPGQKPSLGGNGHGKPVQLETLQRRKRTESPGVSNLVARPKGPKPGPGFPLIPVSLSSDRVRGVAWGTLSANGRGVLWPCIVAILLRHCNEAQHNLCGVAAYQFEMLAVPSPASDCSMLFLCLGLLPWLPASAGHVAEGDVALKLSEETEALQTHAVSSVVDLLKAMSKTIAEENGEDQKSYEKLQCWCSAEKKEKTQTIDEGAAKLTEIESSLESLAASRASQEIRIKELQQQVAEGQGALEKASAVRQDQKEKFDSYEADTTTYLVSLKAAIEVLTKKTGQTALPQVSAFMQIFSHPSAATAMPSLGEESEADSLPLADWDDFRKAEGPETERRLRGSAEGLDAAQGWSAEEEAAVNRGLGVAMSFAQSAQGRSVELYNPGSTGELIGMFQQMLSTMEEDLKDARSKEDQAAADSEELRQARLQEIHQATSMVDLKKRERAHASEAIALAKADKKQLGKVVDTSRESLATINKRCEDSERGHRQRMEARSREDAAILETIQVLTDGSTVSFLQLTATSKTSGSGAAEVMAMTQSDSFGKVRDAIDGMVRELKQQQRLDVQKKDWCKQEFFENQKAANAAADHQTSLELRSSEMESDIKTLQGDLDHTRQKREELKGQLQTASEERREEQSAFQKTQWDQQMTLRALRQAFRKLSGVYAPSSFLSRPREAAGYHKNQMGGTVLKLLQTLMADVQDMVDKAALAENQAEVSYGRFVEETKTMLESLQASTVAKSRAIATSKKDFLQTGQDVRLNAQEQRDLAVQKANLKAQCDSLIKNFDEISNKRQSEIEALTQSKVVLAE</sequence>
<dbReference type="CDD" id="cd17039">
    <property type="entry name" value="Ubl_ubiquitin_like"/>
    <property type="match status" value="1"/>
</dbReference>
<feature type="coiled-coil region" evidence="1">
    <location>
        <begin position="1366"/>
        <end position="1400"/>
    </location>
</feature>
<feature type="transmembrane region" description="Helical" evidence="3">
    <location>
        <begin position="12"/>
        <end position="31"/>
    </location>
</feature>
<feature type="transmembrane region" description="Helical" evidence="3">
    <location>
        <begin position="126"/>
        <end position="149"/>
    </location>
</feature>
<feature type="transmembrane region" description="Helical" evidence="3">
    <location>
        <begin position="74"/>
        <end position="93"/>
    </location>
</feature>
<keyword evidence="3" id="KW-0472">Membrane</keyword>
<feature type="coiled-coil region" evidence="1">
    <location>
        <begin position="1163"/>
        <end position="1193"/>
    </location>
</feature>
<reference evidence="4 5" key="1">
    <citation type="submission" date="2016-02" db="EMBL/GenBank/DDBJ databases">
        <title>Genome analysis of coral dinoflagellate symbionts highlights evolutionary adaptations to a symbiotic lifestyle.</title>
        <authorList>
            <person name="Aranda M."/>
            <person name="Li Y."/>
            <person name="Liew Y.J."/>
            <person name="Baumgarten S."/>
            <person name="Simakov O."/>
            <person name="Wilson M."/>
            <person name="Piel J."/>
            <person name="Ashoor H."/>
            <person name="Bougouffa S."/>
            <person name="Bajic V.B."/>
            <person name="Ryu T."/>
            <person name="Ravasi T."/>
            <person name="Bayer T."/>
            <person name="Micklem G."/>
            <person name="Kim H."/>
            <person name="Bhak J."/>
            <person name="Lajeunesse T.C."/>
            <person name="Voolstra C.R."/>
        </authorList>
    </citation>
    <scope>NUCLEOTIDE SEQUENCE [LARGE SCALE GENOMIC DNA]</scope>
    <source>
        <strain evidence="4 5">CCMP2467</strain>
    </source>
</reference>
<organism evidence="4 5">
    <name type="scientific">Symbiodinium microadriaticum</name>
    <name type="common">Dinoflagellate</name>
    <name type="synonym">Zooxanthella microadriatica</name>
    <dbReference type="NCBI Taxonomy" id="2951"/>
    <lineage>
        <taxon>Eukaryota</taxon>
        <taxon>Sar</taxon>
        <taxon>Alveolata</taxon>
        <taxon>Dinophyceae</taxon>
        <taxon>Suessiales</taxon>
        <taxon>Symbiodiniaceae</taxon>
        <taxon>Symbiodinium</taxon>
    </lineage>
</organism>
<feature type="transmembrane region" description="Helical" evidence="3">
    <location>
        <begin position="156"/>
        <end position="179"/>
    </location>
</feature>
<keyword evidence="3" id="KW-1133">Transmembrane helix</keyword>
<feature type="transmembrane region" description="Helical" evidence="3">
    <location>
        <begin position="102"/>
        <end position="120"/>
    </location>
</feature>
<proteinExistence type="predicted"/>
<feature type="region of interest" description="Disordered" evidence="2">
    <location>
        <begin position="1071"/>
        <end position="1091"/>
    </location>
</feature>
<feature type="compositionally biased region" description="Basic and acidic residues" evidence="2">
    <location>
        <begin position="1096"/>
        <end position="1106"/>
    </location>
</feature>
<dbReference type="EMBL" id="LSRX01000083">
    <property type="protein sequence ID" value="OLQ10144.1"/>
    <property type="molecule type" value="Genomic_DNA"/>
</dbReference>
<keyword evidence="3" id="KW-0812">Transmembrane</keyword>
<comment type="caution">
    <text evidence="4">The sequence shown here is derived from an EMBL/GenBank/DDBJ whole genome shotgun (WGS) entry which is preliminary data.</text>
</comment>
<keyword evidence="5" id="KW-1185">Reference proteome</keyword>
<evidence type="ECO:0000313" key="5">
    <source>
        <dbReference type="Proteomes" id="UP000186817"/>
    </source>
</evidence>
<evidence type="ECO:0000256" key="3">
    <source>
        <dbReference type="SAM" id="Phobius"/>
    </source>
</evidence>
<dbReference type="OrthoDB" id="427680at2759"/>
<feature type="transmembrane region" description="Helical" evidence="3">
    <location>
        <begin position="220"/>
        <end position="249"/>
    </location>
</feature>
<feature type="transmembrane region" description="Helical" evidence="3">
    <location>
        <begin position="185"/>
        <end position="208"/>
    </location>
</feature>
<evidence type="ECO:0000313" key="4">
    <source>
        <dbReference type="EMBL" id="OLQ10144.1"/>
    </source>
</evidence>
<feature type="coiled-coil region" evidence="1">
    <location>
        <begin position="981"/>
        <end position="1029"/>
    </location>
</feature>
<accession>A0A1Q9ERW0</accession>
<gene>
    <name evidence="4" type="ORF">AK812_SmicGene6162</name>
</gene>
<evidence type="ECO:0000256" key="1">
    <source>
        <dbReference type="SAM" id="Coils"/>
    </source>
</evidence>
<dbReference type="Proteomes" id="UP000186817">
    <property type="component" value="Unassembled WGS sequence"/>
</dbReference>
<keyword evidence="1" id="KW-0175">Coiled coil</keyword>
<protein>
    <submittedName>
        <fullName evidence="4">Uncharacterized protein</fullName>
    </submittedName>
</protein>
<name>A0A1Q9ERW0_SYMMI</name>